<dbReference type="InterPro" id="IPR011256">
    <property type="entry name" value="Reg_factor_effector_dom_sf"/>
</dbReference>
<dbReference type="InterPro" id="IPR009061">
    <property type="entry name" value="DNA-bd_dom_put_sf"/>
</dbReference>
<dbReference type="EMBL" id="VOBR01000007">
    <property type="protein sequence ID" value="TWP51689.1"/>
    <property type="molecule type" value="Genomic_DNA"/>
</dbReference>
<dbReference type="InterPro" id="IPR047057">
    <property type="entry name" value="MerR_fam"/>
</dbReference>
<organism evidence="3 4">
    <name type="scientific">Lentzea tibetensis</name>
    <dbReference type="NCBI Taxonomy" id="2591470"/>
    <lineage>
        <taxon>Bacteria</taxon>
        <taxon>Bacillati</taxon>
        <taxon>Actinomycetota</taxon>
        <taxon>Actinomycetes</taxon>
        <taxon>Pseudonocardiales</taxon>
        <taxon>Pseudonocardiaceae</taxon>
        <taxon>Lentzea</taxon>
    </lineage>
</organism>
<dbReference type="Gene3D" id="1.10.1660.10">
    <property type="match status" value="1"/>
</dbReference>
<evidence type="ECO:0000313" key="3">
    <source>
        <dbReference type="EMBL" id="TWP51689.1"/>
    </source>
</evidence>
<dbReference type="SMART" id="SM00871">
    <property type="entry name" value="AraC_E_bind"/>
    <property type="match status" value="1"/>
</dbReference>
<proteinExistence type="predicted"/>
<dbReference type="CDD" id="cd01107">
    <property type="entry name" value="HTH_BmrR"/>
    <property type="match status" value="1"/>
</dbReference>
<gene>
    <name evidence="3" type="ORF">FKR81_12500</name>
</gene>
<evidence type="ECO:0000259" key="2">
    <source>
        <dbReference type="PROSITE" id="PS50937"/>
    </source>
</evidence>
<keyword evidence="1" id="KW-0238">DNA-binding</keyword>
<dbReference type="Pfam" id="PF13411">
    <property type="entry name" value="MerR_1"/>
    <property type="match status" value="1"/>
</dbReference>
<dbReference type="Gene3D" id="3.20.80.10">
    <property type="entry name" value="Regulatory factor, effector binding domain"/>
    <property type="match status" value="1"/>
</dbReference>
<dbReference type="PANTHER" id="PTHR30204">
    <property type="entry name" value="REDOX-CYCLING DRUG-SENSING TRANSCRIPTIONAL ACTIVATOR SOXR"/>
    <property type="match status" value="1"/>
</dbReference>
<dbReference type="Proteomes" id="UP000316639">
    <property type="component" value="Unassembled WGS sequence"/>
</dbReference>
<sequence>MFTIGDFAQLGLVSVRMLRHYDAIGLLRPAHVDPASGYRFYEAAQLARLNRLVALKDLGLTLDQVGVVLSGSISLAELQGMLRLRSLELQQELSASAARLRRVEARLRAIEREGHMHTDDIVVKPLGAARVAVLSAVAASYDSEDIGPVIQPMYPDLCARLERAGVPIVGPGIAYYTPADGDAVNVHAGMPVNVAPSAAYDFDVVDLPAVPTAASLIHRGAMENIGASYQVLATWIEDNGYRQDGFAREVYLDCPDDQSAWVTELQVVVVPGS</sequence>
<dbReference type="Pfam" id="PF06445">
    <property type="entry name" value="GyrI-like"/>
    <property type="match status" value="1"/>
</dbReference>
<dbReference type="PANTHER" id="PTHR30204:SF97">
    <property type="entry name" value="MERR FAMILY REGULATORY PROTEIN"/>
    <property type="match status" value="1"/>
</dbReference>
<protein>
    <submittedName>
        <fullName evidence="3">MerR family transcriptional regulator</fullName>
    </submittedName>
</protein>
<dbReference type="GO" id="GO:0003700">
    <property type="term" value="F:DNA-binding transcription factor activity"/>
    <property type="evidence" value="ECO:0007669"/>
    <property type="project" value="InterPro"/>
</dbReference>
<dbReference type="PROSITE" id="PS50937">
    <property type="entry name" value="HTH_MERR_2"/>
    <property type="match status" value="1"/>
</dbReference>
<name>A0A563EVJ1_9PSEU</name>
<dbReference type="InterPro" id="IPR029442">
    <property type="entry name" value="GyrI-like"/>
</dbReference>
<comment type="caution">
    <text evidence="3">The sequence shown here is derived from an EMBL/GenBank/DDBJ whole genome shotgun (WGS) entry which is preliminary data.</text>
</comment>
<dbReference type="InterPro" id="IPR000551">
    <property type="entry name" value="MerR-type_HTH_dom"/>
</dbReference>
<dbReference type="OrthoDB" id="7849865at2"/>
<reference evidence="3 4" key="1">
    <citation type="submission" date="2019-07" db="EMBL/GenBank/DDBJ databases">
        <title>Lentzea xizangensis sp. nov., isolated from Qinghai-Tibetan Plateau Soils.</title>
        <authorList>
            <person name="Huang J."/>
        </authorList>
    </citation>
    <scope>NUCLEOTIDE SEQUENCE [LARGE SCALE GENOMIC DNA]</scope>
    <source>
        <strain evidence="3 4">FXJ1.1311</strain>
    </source>
</reference>
<accession>A0A563EVJ1</accession>
<evidence type="ECO:0000256" key="1">
    <source>
        <dbReference type="ARBA" id="ARBA00023125"/>
    </source>
</evidence>
<dbReference type="InterPro" id="IPR010499">
    <property type="entry name" value="AraC_E-bd"/>
</dbReference>
<feature type="domain" description="HTH merR-type" evidence="2">
    <location>
        <begin position="1"/>
        <end position="71"/>
    </location>
</feature>
<dbReference type="SMART" id="SM00422">
    <property type="entry name" value="HTH_MERR"/>
    <property type="match status" value="1"/>
</dbReference>
<dbReference type="GO" id="GO:0003677">
    <property type="term" value="F:DNA binding"/>
    <property type="evidence" value="ECO:0007669"/>
    <property type="project" value="UniProtKB-KW"/>
</dbReference>
<dbReference type="AlphaFoldDB" id="A0A563EVJ1"/>
<evidence type="ECO:0000313" key="4">
    <source>
        <dbReference type="Proteomes" id="UP000316639"/>
    </source>
</evidence>
<keyword evidence="4" id="KW-1185">Reference proteome</keyword>
<dbReference type="SUPFAM" id="SSF46955">
    <property type="entry name" value="Putative DNA-binding domain"/>
    <property type="match status" value="1"/>
</dbReference>
<dbReference type="RefSeq" id="WP_146351290.1">
    <property type="nucleotide sequence ID" value="NZ_VOBR01000007.1"/>
</dbReference>
<dbReference type="SUPFAM" id="SSF55136">
    <property type="entry name" value="Probable bacterial effector-binding domain"/>
    <property type="match status" value="1"/>
</dbReference>